<comment type="caution">
    <text evidence="3">The sequence shown here is derived from an EMBL/GenBank/DDBJ whole genome shotgun (WGS) entry which is preliminary data.</text>
</comment>
<dbReference type="SUPFAM" id="SSF56399">
    <property type="entry name" value="ADP-ribosylation"/>
    <property type="match status" value="1"/>
</dbReference>
<dbReference type="Proteomes" id="UP000663823">
    <property type="component" value="Unassembled WGS sequence"/>
</dbReference>
<dbReference type="PANTHER" id="PTHR36649:SF28">
    <property type="entry name" value="UBIQUITIN-LIKE DOMAIN-CONTAINING PROTEIN"/>
    <property type="match status" value="1"/>
</dbReference>
<dbReference type="Proteomes" id="UP000663874">
    <property type="component" value="Unassembled WGS sequence"/>
</dbReference>
<dbReference type="Proteomes" id="UP000663889">
    <property type="component" value="Unassembled WGS sequence"/>
</dbReference>
<dbReference type="OrthoDB" id="9996643at2759"/>
<accession>A0A819RN85</accession>
<protein>
    <submittedName>
        <fullName evidence="3">Uncharacterized protein</fullName>
    </submittedName>
</protein>
<proteinExistence type="predicted"/>
<name>A0A819RN85_9BILA</name>
<organism evidence="3 5">
    <name type="scientific">Rotaria sordida</name>
    <dbReference type="NCBI Taxonomy" id="392033"/>
    <lineage>
        <taxon>Eukaryota</taxon>
        <taxon>Metazoa</taxon>
        <taxon>Spiralia</taxon>
        <taxon>Gnathifera</taxon>
        <taxon>Rotifera</taxon>
        <taxon>Eurotatoria</taxon>
        <taxon>Bdelloidea</taxon>
        <taxon>Philodinida</taxon>
        <taxon>Philodinidae</taxon>
        <taxon>Rotaria</taxon>
    </lineage>
</organism>
<evidence type="ECO:0000313" key="5">
    <source>
        <dbReference type="Proteomes" id="UP000663823"/>
    </source>
</evidence>
<dbReference type="EMBL" id="CAJOAX010008900">
    <property type="protein sequence ID" value="CAF4044825.1"/>
    <property type="molecule type" value="Genomic_DNA"/>
</dbReference>
<dbReference type="EMBL" id="CAJNOU010000704">
    <property type="protein sequence ID" value="CAF1069339.1"/>
    <property type="molecule type" value="Genomic_DNA"/>
</dbReference>
<dbReference type="EMBL" id="CAJNOO010000449">
    <property type="protein sequence ID" value="CAF0946182.1"/>
    <property type="molecule type" value="Genomic_DNA"/>
</dbReference>
<evidence type="ECO:0000313" key="4">
    <source>
        <dbReference type="EMBL" id="CAF4116554.1"/>
    </source>
</evidence>
<dbReference type="PANTHER" id="PTHR36649">
    <property type="entry name" value="UBIQUITIN-LIKE DOMAIN-CONTAINING PROTEIN"/>
    <property type="match status" value="1"/>
</dbReference>
<evidence type="ECO:0000313" key="2">
    <source>
        <dbReference type="EMBL" id="CAF1069339.1"/>
    </source>
</evidence>
<evidence type="ECO:0000313" key="3">
    <source>
        <dbReference type="EMBL" id="CAF4044825.1"/>
    </source>
</evidence>
<dbReference type="AlphaFoldDB" id="A0A819RN85"/>
<dbReference type="Gene3D" id="3.90.228.10">
    <property type="match status" value="1"/>
</dbReference>
<dbReference type="Proteomes" id="UP000663882">
    <property type="component" value="Unassembled WGS sequence"/>
</dbReference>
<gene>
    <name evidence="4" type="ORF">FNK824_LOCUS32103</name>
    <name evidence="3" type="ORF">OTI717_LOCUS31326</name>
    <name evidence="1" type="ORF">RFH988_LOCUS11369</name>
    <name evidence="2" type="ORF">SEV965_LOCUS14272</name>
</gene>
<dbReference type="EMBL" id="CAJOBE010010786">
    <property type="protein sequence ID" value="CAF4116554.1"/>
    <property type="molecule type" value="Genomic_DNA"/>
</dbReference>
<reference evidence="3" key="1">
    <citation type="submission" date="2021-02" db="EMBL/GenBank/DDBJ databases">
        <authorList>
            <person name="Nowell W R."/>
        </authorList>
    </citation>
    <scope>NUCLEOTIDE SEQUENCE</scope>
</reference>
<sequence>MEISKRFDSIARKIKIVSYSITDKLPEEMGKLKIFFMLMGDIKSLHGKQKFRDTLTLHPQWNCIYSIDHTYWDGSLNDGRDRSNQPYYCPVGWKRYSLYVTDKFDEKFKGWCICYHGTKFSYGLSILLSGLAPATTKAHGSGIYLSSSIIYVSHPRFSEVKRIESSYRESFFKSGEYVQYILECRVHPDNIKNIACETLGAASTTIDSNISNDTLDWVINHQNKQIVDFNDPDASIICTGIMVRITDNHPGLLPESEWWYKSHLCNNKICCASGIDRDVLKRLIDNKHTCNIIYD</sequence>
<evidence type="ECO:0000313" key="1">
    <source>
        <dbReference type="EMBL" id="CAF0946182.1"/>
    </source>
</evidence>